<evidence type="ECO:0000313" key="3">
    <source>
        <dbReference type="Proteomes" id="UP000030013"/>
    </source>
</evidence>
<dbReference type="EMBL" id="AVPL01000072">
    <property type="protein sequence ID" value="KGN39771.1"/>
    <property type="molecule type" value="Genomic_DNA"/>
</dbReference>
<organism evidence="2 3">
    <name type="scientific">Knoellia aerolata DSM 18566</name>
    <dbReference type="NCBI Taxonomy" id="1385519"/>
    <lineage>
        <taxon>Bacteria</taxon>
        <taxon>Bacillati</taxon>
        <taxon>Actinomycetota</taxon>
        <taxon>Actinomycetes</taxon>
        <taxon>Micrococcales</taxon>
        <taxon>Intrasporangiaceae</taxon>
        <taxon>Knoellia</taxon>
    </lineage>
</organism>
<dbReference type="Proteomes" id="UP000030013">
    <property type="component" value="Unassembled WGS sequence"/>
</dbReference>
<gene>
    <name evidence="2" type="ORF">N801_19025</name>
</gene>
<dbReference type="InterPro" id="IPR036737">
    <property type="entry name" value="OmpA-like_sf"/>
</dbReference>
<name>A0A0A0JVV8_9MICO</name>
<accession>A0A0A0JVV8</accession>
<evidence type="ECO:0000256" key="1">
    <source>
        <dbReference type="SAM" id="MobiDB-lite"/>
    </source>
</evidence>
<sequence length="150" mass="16494">MRQDWSFAVIDGFASGEVDFAARLAAEQHFRQMVDEFILGPLVNASSAGAVLRIEGHSDRVDTGEDHPTSLALERDASRSRAESAASSLLTLLGQDWLVPSPTAWGDLPYVAVETLFFGATKLSVEPVDEGDRRGNRRVELYLCRFVPDQ</sequence>
<dbReference type="Gene3D" id="3.30.1330.60">
    <property type="entry name" value="OmpA-like domain"/>
    <property type="match status" value="1"/>
</dbReference>
<comment type="caution">
    <text evidence="2">The sequence shown here is derived from an EMBL/GenBank/DDBJ whole genome shotgun (WGS) entry which is preliminary data.</text>
</comment>
<dbReference type="AlphaFoldDB" id="A0A0A0JVV8"/>
<evidence type="ECO:0008006" key="4">
    <source>
        <dbReference type="Google" id="ProtNLM"/>
    </source>
</evidence>
<dbReference type="SUPFAM" id="SSF103088">
    <property type="entry name" value="OmpA-like"/>
    <property type="match status" value="1"/>
</dbReference>
<reference evidence="2 3" key="1">
    <citation type="submission" date="2013-08" db="EMBL/GenBank/DDBJ databases">
        <title>The genome sequence of Knoellia aerolata.</title>
        <authorList>
            <person name="Zhu W."/>
            <person name="Wang G."/>
        </authorList>
    </citation>
    <scope>NUCLEOTIDE SEQUENCE [LARGE SCALE GENOMIC DNA]</scope>
    <source>
        <strain evidence="2 3">DSM 18566</strain>
    </source>
</reference>
<keyword evidence="3" id="KW-1185">Reference proteome</keyword>
<protein>
    <recommendedName>
        <fullName evidence="4">OmpA-like domain-containing protein</fullName>
    </recommendedName>
</protein>
<feature type="region of interest" description="Disordered" evidence="1">
    <location>
        <begin position="59"/>
        <end position="78"/>
    </location>
</feature>
<proteinExistence type="predicted"/>
<evidence type="ECO:0000313" key="2">
    <source>
        <dbReference type="EMBL" id="KGN39771.1"/>
    </source>
</evidence>